<evidence type="ECO:0000313" key="2">
    <source>
        <dbReference type="Proteomes" id="UP000501063"/>
    </source>
</evidence>
<organism evidence="1 2">
    <name type="scientific">Pseudomonas nitroreducens</name>
    <dbReference type="NCBI Taxonomy" id="46680"/>
    <lineage>
        <taxon>Bacteria</taxon>
        <taxon>Pseudomonadati</taxon>
        <taxon>Pseudomonadota</taxon>
        <taxon>Gammaproteobacteria</taxon>
        <taxon>Pseudomonadales</taxon>
        <taxon>Pseudomonadaceae</taxon>
        <taxon>Pseudomonas</taxon>
    </lineage>
</organism>
<dbReference type="RefSeq" id="WP_024762469.1">
    <property type="nucleotide sequence ID" value="NZ_CP049140.1"/>
</dbReference>
<dbReference type="KEGG" id="pnt:G5B91_15845"/>
<accession>A0A6G6IXX2</accession>
<proteinExistence type="predicted"/>
<dbReference type="AlphaFoldDB" id="A0A6G6IXX2"/>
<reference evidence="1 2" key="1">
    <citation type="submission" date="2020-02" db="EMBL/GenBank/DDBJ databases">
        <title>Integrative conjugative elements (ICEs) and plasmids drive adaptation of Pseudomonas nitroreducens strain HBP1 to wastewater environment.</title>
        <authorList>
            <person name="Sentchilo V."/>
            <person name="Carraro N."/>
            <person name="Bertelli C."/>
            <person name="van der Meer J.R."/>
        </authorList>
    </citation>
    <scope>NUCLEOTIDE SEQUENCE [LARGE SCALE GENOMIC DNA]</scope>
    <source>
        <strain evidence="1 2">HBP1</strain>
    </source>
</reference>
<sequence length="108" mass="12224">MDYFGAIPDETLEQVFVLQKPVIIETPALFVIRSKTNQVTVITMPVRIRNQIEHRPNNQLPAIGQVFYYLPIEALHIMFVEKAMNKTGNNAGHFSSSLRIDQAGKIAE</sequence>
<dbReference type="EMBL" id="CP049140">
    <property type="protein sequence ID" value="QIE87660.1"/>
    <property type="molecule type" value="Genomic_DNA"/>
</dbReference>
<protein>
    <submittedName>
        <fullName evidence="1">Uncharacterized protein</fullName>
    </submittedName>
</protein>
<name>A0A6G6IXX2_PSENT</name>
<evidence type="ECO:0000313" key="1">
    <source>
        <dbReference type="EMBL" id="QIE87660.1"/>
    </source>
</evidence>
<dbReference type="Proteomes" id="UP000501063">
    <property type="component" value="Chromosome"/>
</dbReference>
<gene>
    <name evidence="1" type="ORF">G5B91_15845</name>
</gene>